<evidence type="ECO:0000313" key="4">
    <source>
        <dbReference type="Proteomes" id="UP000184330"/>
    </source>
</evidence>
<evidence type="ECO:0000259" key="2">
    <source>
        <dbReference type="Pfam" id="PF06985"/>
    </source>
</evidence>
<protein>
    <recommendedName>
        <fullName evidence="2">Heterokaryon incompatibility domain-containing protein</fullName>
    </recommendedName>
</protein>
<dbReference type="AlphaFoldDB" id="A0A1L7WJI4"/>
<reference evidence="3 4" key="1">
    <citation type="submission" date="2016-03" db="EMBL/GenBank/DDBJ databases">
        <authorList>
            <person name="Ploux O."/>
        </authorList>
    </citation>
    <scope>NUCLEOTIDE SEQUENCE [LARGE SCALE GENOMIC DNA]</scope>
    <source>
        <strain evidence="3 4">UAMH 11012</strain>
    </source>
</reference>
<dbReference type="STRING" id="576137.A0A1L7WJI4"/>
<dbReference type="SMART" id="SM00248">
    <property type="entry name" value="ANK"/>
    <property type="match status" value="5"/>
</dbReference>
<feature type="repeat" description="ANK" evidence="1">
    <location>
        <begin position="445"/>
        <end position="478"/>
    </location>
</feature>
<name>A0A1L7WJI4_9HELO</name>
<evidence type="ECO:0000313" key="3">
    <source>
        <dbReference type="EMBL" id="CZR52932.1"/>
    </source>
</evidence>
<sequence length="597" mass="68510">MALFNYESINLTRPTFRLARLLAGSGIHIYCEIFQAWLDQPEDIMPYEALSYTWGSEEMTDKIDANGKELGVTQNLYLALQYLRFENQDRILWIDGLCINQQNHKEKGHQVQQMGNIYHHAERVIIWLGPGTYETHVLMDSMTLLEQHCIDFPRNNDHAWRDTWSNIQPELKSNHSDLEVRQRNALESLFERSWFGRVWILQEVANARVAIVMCGIKSISARTFALVPSLLGVAPPFHCQSILDIMPGRSRQESWWSQKRDLQTLLLKFGKSVATDPRDNIYALLGLSSDACESDLLRADYSKPVREVMSDAALFLLRCPELQDKDFLYDFAMPQFLESVGFLSNVALGWAQKEKDEPLAKVLLAREDIDVNWKNKDGLSPLSVAVQRKHEQTVKLLLDRDDVDVNSQDKGNDTPLTIAVSVHSTKMVELLLTRDDININWMNNDGQTPLIVAATNQDMGIVEALLKRDDVDVNSRNKNGKTALLMAVEGGWGGVGKLLLARDDVNVTSMDNYGQTPLRVAERNRHNRHKELARLLLAEHVWEMTIKNKNGRTPQWLAARIYRTPKDLQRFRDEEQQQIENRLQFFREPTISKCIAM</sequence>
<dbReference type="Proteomes" id="UP000184330">
    <property type="component" value="Unassembled WGS sequence"/>
</dbReference>
<dbReference type="Gene3D" id="1.25.40.20">
    <property type="entry name" value="Ankyrin repeat-containing domain"/>
    <property type="match status" value="2"/>
</dbReference>
<proteinExistence type="predicted"/>
<dbReference type="Pfam" id="PF12796">
    <property type="entry name" value="Ank_2"/>
    <property type="match status" value="2"/>
</dbReference>
<accession>A0A1L7WJI4</accession>
<dbReference type="Pfam" id="PF06985">
    <property type="entry name" value="HET"/>
    <property type="match status" value="1"/>
</dbReference>
<dbReference type="SUPFAM" id="SSF48403">
    <property type="entry name" value="Ankyrin repeat"/>
    <property type="match status" value="1"/>
</dbReference>
<dbReference type="InterPro" id="IPR010730">
    <property type="entry name" value="HET"/>
</dbReference>
<keyword evidence="1" id="KW-0040">ANK repeat</keyword>
<evidence type="ECO:0000256" key="1">
    <source>
        <dbReference type="PROSITE-ProRule" id="PRU00023"/>
    </source>
</evidence>
<dbReference type="InterPro" id="IPR036770">
    <property type="entry name" value="Ankyrin_rpt-contain_sf"/>
</dbReference>
<dbReference type="InterPro" id="IPR002110">
    <property type="entry name" value="Ankyrin_rpt"/>
</dbReference>
<feature type="domain" description="Heterokaryon incompatibility" evidence="2">
    <location>
        <begin position="47"/>
        <end position="203"/>
    </location>
</feature>
<dbReference type="PANTHER" id="PTHR24148">
    <property type="entry name" value="ANKYRIN REPEAT DOMAIN-CONTAINING PROTEIN 39 HOMOLOG-RELATED"/>
    <property type="match status" value="1"/>
</dbReference>
<dbReference type="PROSITE" id="PS50088">
    <property type="entry name" value="ANK_REPEAT"/>
    <property type="match status" value="2"/>
</dbReference>
<feature type="repeat" description="ANK" evidence="1">
    <location>
        <begin position="377"/>
        <end position="410"/>
    </location>
</feature>
<dbReference type="OrthoDB" id="194358at2759"/>
<dbReference type="InterPro" id="IPR052895">
    <property type="entry name" value="HetReg/Transcr_Mod"/>
</dbReference>
<dbReference type="PANTHER" id="PTHR24148:SF78">
    <property type="entry name" value="HETEROKARYON INCOMPATIBILITY DOMAIN-CONTAINING PROTEIN"/>
    <property type="match status" value="1"/>
</dbReference>
<organism evidence="3 4">
    <name type="scientific">Phialocephala subalpina</name>
    <dbReference type="NCBI Taxonomy" id="576137"/>
    <lineage>
        <taxon>Eukaryota</taxon>
        <taxon>Fungi</taxon>
        <taxon>Dikarya</taxon>
        <taxon>Ascomycota</taxon>
        <taxon>Pezizomycotina</taxon>
        <taxon>Leotiomycetes</taxon>
        <taxon>Helotiales</taxon>
        <taxon>Mollisiaceae</taxon>
        <taxon>Phialocephala</taxon>
        <taxon>Phialocephala fortinii species complex</taxon>
    </lineage>
</organism>
<gene>
    <name evidence="3" type="ORF">PAC_02810</name>
</gene>
<keyword evidence="4" id="KW-1185">Reference proteome</keyword>
<dbReference type="EMBL" id="FJOG01000003">
    <property type="protein sequence ID" value="CZR52932.1"/>
    <property type="molecule type" value="Genomic_DNA"/>
</dbReference>